<evidence type="ECO:0000256" key="1">
    <source>
        <dbReference type="SAM" id="SignalP"/>
    </source>
</evidence>
<comment type="caution">
    <text evidence="2">The sequence shown here is derived from an EMBL/GenBank/DDBJ whole genome shotgun (WGS) entry which is preliminary data.</text>
</comment>
<reference evidence="2" key="2">
    <citation type="submission" date="2020-11" db="EMBL/GenBank/DDBJ databases">
        <authorList>
            <person name="Cecchin M."/>
            <person name="Marcolungo L."/>
            <person name="Rossato M."/>
            <person name="Girolomoni L."/>
            <person name="Cosentino E."/>
            <person name="Cuine S."/>
            <person name="Li-Beisson Y."/>
            <person name="Delledonne M."/>
            <person name="Ballottari M."/>
        </authorList>
    </citation>
    <scope>NUCLEOTIDE SEQUENCE</scope>
    <source>
        <strain evidence="2">211/11P</strain>
        <tissue evidence="2">Whole cell</tissue>
    </source>
</reference>
<evidence type="ECO:0000313" key="2">
    <source>
        <dbReference type="EMBL" id="KAI3427013.1"/>
    </source>
</evidence>
<name>A0A9D4TJ57_CHLVU</name>
<keyword evidence="1" id="KW-0732">Signal</keyword>
<dbReference type="AlphaFoldDB" id="A0A9D4TJ57"/>
<organism evidence="2 3">
    <name type="scientific">Chlorella vulgaris</name>
    <name type="common">Green alga</name>
    <dbReference type="NCBI Taxonomy" id="3077"/>
    <lineage>
        <taxon>Eukaryota</taxon>
        <taxon>Viridiplantae</taxon>
        <taxon>Chlorophyta</taxon>
        <taxon>core chlorophytes</taxon>
        <taxon>Trebouxiophyceae</taxon>
        <taxon>Chlorellales</taxon>
        <taxon>Chlorellaceae</taxon>
        <taxon>Chlorella clade</taxon>
        <taxon>Chlorella</taxon>
    </lineage>
</organism>
<evidence type="ECO:0000313" key="3">
    <source>
        <dbReference type="Proteomes" id="UP001055712"/>
    </source>
</evidence>
<accession>A0A9D4TJ57</accession>
<feature type="chain" id="PRO_5038351296" evidence="1">
    <location>
        <begin position="22"/>
        <end position="292"/>
    </location>
</feature>
<proteinExistence type="predicted"/>
<gene>
    <name evidence="2" type="ORF">D9Q98_006956</name>
</gene>
<sequence>MLLSSAVLLLGLLAMADSGASRDLLAGPDLLESSQLAWQGATGNGGGGAVPATEAAGTEAFANTAAIIFVGGNETEAELVIDAAAEAYLDGQPDAAIALAQAVAASMAFGPSDSVNLAVSDALTAGGDFGSFFGSALATAAANLVAAVRDAAAAVPAAFAEAMANAAAQGFSLSAAQTLAAALTASPQLAKPLSDAIAAVEDAGGSSEVLATEWAQATAAAITRGAQSAAAYAVFTSLTAARPFAKAYASALADTGPSPGLCEVVQDAKKQATASGKGVTFATAAGSAFASC</sequence>
<feature type="signal peptide" evidence="1">
    <location>
        <begin position="1"/>
        <end position="21"/>
    </location>
</feature>
<dbReference type="EMBL" id="SIDB01000010">
    <property type="protein sequence ID" value="KAI3427013.1"/>
    <property type="molecule type" value="Genomic_DNA"/>
</dbReference>
<dbReference type="Proteomes" id="UP001055712">
    <property type="component" value="Unassembled WGS sequence"/>
</dbReference>
<reference evidence="2" key="1">
    <citation type="journal article" date="2019" name="Plant J.">
        <title>Chlorella vulgaris genome assembly and annotation reveals the molecular basis for metabolic acclimation to high light conditions.</title>
        <authorList>
            <person name="Cecchin M."/>
            <person name="Marcolungo L."/>
            <person name="Rossato M."/>
            <person name="Girolomoni L."/>
            <person name="Cosentino E."/>
            <person name="Cuine S."/>
            <person name="Li-Beisson Y."/>
            <person name="Delledonne M."/>
            <person name="Ballottari M."/>
        </authorList>
    </citation>
    <scope>NUCLEOTIDE SEQUENCE</scope>
    <source>
        <strain evidence="2">211/11P</strain>
    </source>
</reference>
<protein>
    <submittedName>
        <fullName evidence="2">Uncharacterized protein</fullName>
    </submittedName>
</protein>
<keyword evidence="3" id="KW-1185">Reference proteome</keyword>